<name>A0A939S3M7_9BRAD</name>
<evidence type="ECO:0000313" key="2">
    <source>
        <dbReference type="EMBL" id="UEM11930.1"/>
    </source>
</evidence>
<dbReference type="Gene3D" id="3.30.420.10">
    <property type="entry name" value="Ribonuclease H-like superfamily/Ribonuclease H"/>
    <property type="match status" value="1"/>
</dbReference>
<dbReference type="AlphaFoldDB" id="A0A939S3M7"/>
<dbReference type="InterPro" id="IPR012337">
    <property type="entry name" value="RNaseH-like_sf"/>
</dbReference>
<sequence>MMLRPRILALDLASRTGWACGDCSDAVPRSGSVRFAREGASMGALFAGCRQWLSDFLATDPNIKLVVFEAPMTPQQMAGRTTADIMRRLSGLCAVVEELTSTLGGYDVREARVADVRVHFIGSNRHKRDQAKALTISACHRLGWAPSDDNAADALALWHYQASILVPQLAVQTSPLFRRRVASPPMGA</sequence>
<dbReference type="EMBL" id="JAGEMI010000001">
    <property type="protein sequence ID" value="MBO1868417.1"/>
    <property type="molecule type" value="Genomic_DNA"/>
</dbReference>
<accession>A0A939S3M7</accession>
<dbReference type="RefSeq" id="WP_208088893.1">
    <property type="nucleotide sequence ID" value="NZ_CP086136.1"/>
</dbReference>
<proteinExistence type="predicted"/>
<evidence type="ECO:0000313" key="1">
    <source>
        <dbReference type="EMBL" id="MBO1868417.1"/>
    </source>
</evidence>
<dbReference type="EMBL" id="CP086136">
    <property type="protein sequence ID" value="UEM11930.1"/>
    <property type="molecule type" value="Genomic_DNA"/>
</dbReference>
<organism evidence="1">
    <name type="scientific">Bradyrhizobium barranii subsp. barranii</name>
    <dbReference type="NCBI Taxonomy" id="2823807"/>
    <lineage>
        <taxon>Bacteria</taxon>
        <taxon>Pseudomonadati</taxon>
        <taxon>Pseudomonadota</taxon>
        <taxon>Alphaproteobacteria</taxon>
        <taxon>Hyphomicrobiales</taxon>
        <taxon>Nitrobacteraceae</taxon>
        <taxon>Bradyrhizobium</taxon>
        <taxon>Bradyrhizobium barranii</taxon>
    </lineage>
</organism>
<dbReference type="KEGG" id="bban:J4G43_047070"/>
<dbReference type="SUPFAM" id="SSF53098">
    <property type="entry name" value="Ribonuclease H-like"/>
    <property type="match status" value="1"/>
</dbReference>
<reference evidence="2 3" key="2">
    <citation type="journal article" date="2022" name="Int. J. Syst. Evol. Microbiol.">
        <title>Strains of Bradyrhizobium barranii sp. nov. associated with legumes native to Canada are symbionts of soybeans and belong to different subspecies (subsp. barranii subsp. nov. and subsp. apii subsp. nov.) and symbiovars (sv. glycinearum and sv. septentrionale).</title>
        <authorList>
            <person name="Bromfield E.S.P."/>
            <person name="Cloutier S."/>
            <person name="Wasai-Hara S."/>
            <person name="Minamisawa K."/>
        </authorList>
    </citation>
    <scope>NUCLEOTIDE SEQUENCE [LARGE SCALE GENOMIC DNA]</scope>
    <source>
        <strain evidence="2 3">144S4</strain>
    </source>
</reference>
<dbReference type="InterPro" id="IPR036397">
    <property type="entry name" value="RNaseH_sf"/>
</dbReference>
<evidence type="ECO:0000313" key="3">
    <source>
        <dbReference type="Proteomes" id="UP000664702"/>
    </source>
</evidence>
<gene>
    <name evidence="2" type="ORF">J4G43_047070</name>
    <name evidence="1" type="ORF">J4G43_48780</name>
</gene>
<protein>
    <submittedName>
        <fullName evidence="1">Uncharacterized protein</fullName>
    </submittedName>
</protein>
<dbReference type="Proteomes" id="UP000664702">
    <property type="component" value="Chromosome"/>
</dbReference>
<dbReference type="GO" id="GO:0003676">
    <property type="term" value="F:nucleic acid binding"/>
    <property type="evidence" value="ECO:0007669"/>
    <property type="project" value="InterPro"/>
</dbReference>
<reference evidence="1" key="1">
    <citation type="submission" date="2021-03" db="EMBL/GenBank/DDBJ databases">
        <title>Whole Genome Sequence of Bradyrhizobium sp. Strain 144S4.</title>
        <authorList>
            <person name="Bromfield E.S.P."/>
            <person name="Cloutier S."/>
        </authorList>
    </citation>
    <scope>NUCLEOTIDE SEQUENCE [LARGE SCALE GENOMIC DNA]</scope>
    <source>
        <strain evidence="1">144S4</strain>
    </source>
</reference>